<organism evidence="2 3">
    <name type="scientific">Gonium pectorale</name>
    <name type="common">Green alga</name>
    <dbReference type="NCBI Taxonomy" id="33097"/>
    <lineage>
        <taxon>Eukaryota</taxon>
        <taxon>Viridiplantae</taxon>
        <taxon>Chlorophyta</taxon>
        <taxon>core chlorophytes</taxon>
        <taxon>Chlorophyceae</taxon>
        <taxon>CS clade</taxon>
        <taxon>Chlamydomonadales</taxon>
        <taxon>Volvocaceae</taxon>
        <taxon>Gonium</taxon>
    </lineage>
</organism>
<dbReference type="OrthoDB" id="536515at2759"/>
<dbReference type="AlphaFoldDB" id="A0A150GQ04"/>
<gene>
    <name evidence="2" type="ORF">GPECTOR_11g325</name>
</gene>
<dbReference type="Proteomes" id="UP000075714">
    <property type="component" value="Unassembled WGS sequence"/>
</dbReference>
<dbReference type="STRING" id="33097.A0A150GQ04"/>
<keyword evidence="3" id="KW-1185">Reference proteome</keyword>
<reference evidence="3" key="1">
    <citation type="journal article" date="2016" name="Nat. Commun.">
        <title>The Gonium pectorale genome demonstrates co-option of cell cycle regulation during the evolution of multicellularity.</title>
        <authorList>
            <person name="Hanschen E.R."/>
            <person name="Marriage T.N."/>
            <person name="Ferris P.J."/>
            <person name="Hamaji T."/>
            <person name="Toyoda A."/>
            <person name="Fujiyama A."/>
            <person name="Neme R."/>
            <person name="Noguchi H."/>
            <person name="Minakuchi Y."/>
            <person name="Suzuki M."/>
            <person name="Kawai-Toyooka H."/>
            <person name="Smith D.R."/>
            <person name="Sparks H."/>
            <person name="Anderson J."/>
            <person name="Bakaric R."/>
            <person name="Luria V."/>
            <person name="Karger A."/>
            <person name="Kirschner M.W."/>
            <person name="Durand P.M."/>
            <person name="Michod R.E."/>
            <person name="Nozaki H."/>
            <person name="Olson B.J."/>
        </authorList>
    </citation>
    <scope>NUCLEOTIDE SEQUENCE [LARGE SCALE GENOMIC DNA]</scope>
    <source>
        <strain evidence="3">NIES-2863</strain>
    </source>
</reference>
<name>A0A150GQ04_GONPE</name>
<evidence type="ECO:0000256" key="1">
    <source>
        <dbReference type="SAM" id="MobiDB-lite"/>
    </source>
</evidence>
<evidence type="ECO:0000313" key="2">
    <source>
        <dbReference type="EMBL" id="KXZ51891.1"/>
    </source>
</evidence>
<dbReference type="PANTHER" id="PTHR24114">
    <property type="entry name" value="LEUCINE RICH REPEAT FAMILY PROTEIN"/>
    <property type="match status" value="1"/>
</dbReference>
<protein>
    <submittedName>
        <fullName evidence="2">Uncharacterized protein</fullName>
    </submittedName>
</protein>
<sequence length="841" mass="89345">MSSSLRLPDRAVHVFFLRELAKEKVPGKTSGYLGDLKTFQVVREYVQPATSKFKTNFIDCLVGGQLGKYEPEWCHGGTLSQLPGTPRAVGPTSYFVSHAWSYTFSGLVSLVERHYEGLADTERGKKFVPVYYWVDILAVTQHFAGDFKDHPDSDFPGVIRASKAVLFTMYPWRSPIAPTRVWCLFEALTAVQSEAQHAIQIATPAPPCAHFVPPTSPACLGPLQEALMTTTLKKATAARDSDALIHLLRAGAGRDEDDTLDVPRWIPYGSADHVVNLLDGLSGSAVPRRLLLAGREAGQDERVNIMTASKNSYSAPVFAYMPLPGKILAAVARLLKRLENPAAAAGSGGARRGGIDSVSAASGRRAGVGAGAGPGAGAGVGRAAVVNGGSRMGAGSGAPSRAGSKGPVPTDALGGGDNVLGVGGAAPSRGCGGGGGGGVQELWLRPAQPYDHRVSYRPFWASSGFVSPEEAQLAGAVDPAWDRKEKELRKTHPDFRENWNHYFKQHHDEWKAKQLAKVQAAAEAQAAKERPAKEAAERADRALLWPSLGSCSSLALLGLYNGWMTADDVEGLGRALRSSRTVRELHLVAVRPEDGYPGGLAGLTRELLAAALGSRSLEVLVLAPPQVAFLEGLEVPAAAAWDLGGGAAIKDFTLAPVALGPRAAKQLAELLAPLPQLEDGVVDVRRPKPRCVLPGDDAPLPGGYRIAEREREVGLLPRGTINATPLAPVLQVLETSRGGSSSGPARAAALTHFIAAVAGPVAVTTFAKSAGFDPAVLQKHQAALQDLLKLALEAAAPEYASKWEDLLPFQLVLELLPPEDKNRIMLRKWELGQLVQAWRDE</sequence>
<comment type="caution">
    <text evidence="2">The sequence shown here is derived from an EMBL/GenBank/DDBJ whole genome shotgun (WGS) entry which is preliminary data.</text>
</comment>
<dbReference type="EMBL" id="LSYV01000012">
    <property type="protein sequence ID" value="KXZ51891.1"/>
    <property type="molecule type" value="Genomic_DNA"/>
</dbReference>
<proteinExistence type="predicted"/>
<evidence type="ECO:0000313" key="3">
    <source>
        <dbReference type="Proteomes" id="UP000075714"/>
    </source>
</evidence>
<feature type="region of interest" description="Disordered" evidence="1">
    <location>
        <begin position="391"/>
        <end position="411"/>
    </location>
</feature>
<dbReference type="PANTHER" id="PTHR24114:SF2">
    <property type="entry name" value="F-BOX DOMAIN-CONTAINING PROTEIN-RELATED"/>
    <property type="match status" value="1"/>
</dbReference>
<feature type="compositionally biased region" description="Low complexity" evidence="1">
    <location>
        <begin position="397"/>
        <end position="407"/>
    </location>
</feature>
<dbReference type="InterPro" id="IPR052394">
    <property type="entry name" value="LRR-containing"/>
</dbReference>
<accession>A0A150GQ04</accession>